<sequence length="104" mass="10841">QSLGVIHSAAAAAAVRPSVRPSHGAVLLSVAPGGAAVAEHVLGCSTGQKGRFPPTHRLRTWIAERTAPIQECCHQAVIHPCIMEAQPGASWELINGVTDTIYEG</sequence>
<accession>A0ACB7EZY7</accession>
<gene>
    <name evidence="1" type="ORF">GBF38_012979</name>
</gene>
<keyword evidence="2" id="KW-1185">Reference proteome</keyword>
<feature type="non-terminal residue" evidence="1">
    <location>
        <position position="1"/>
    </location>
</feature>
<dbReference type="Proteomes" id="UP000805704">
    <property type="component" value="Chromosome 2"/>
</dbReference>
<evidence type="ECO:0000313" key="1">
    <source>
        <dbReference type="EMBL" id="KAG8007441.1"/>
    </source>
</evidence>
<protein>
    <submittedName>
        <fullName evidence="1">Uncharacterized protein</fullName>
    </submittedName>
</protein>
<evidence type="ECO:0000313" key="2">
    <source>
        <dbReference type="Proteomes" id="UP000805704"/>
    </source>
</evidence>
<comment type="caution">
    <text evidence="1">The sequence shown here is derived from an EMBL/GenBank/DDBJ whole genome shotgun (WGS) entry which is preliminary data.</text>
</comment>
<organism evidence="1 2">
    <name type="scientific">Nibea albiflora</name>
    <name type="common">Yellow drum</name>
    <name type="synonym">Corvina albiflora</name>
    <dbReference type="NCBI Taxonomy" id="240163"/>
    <lineage>
        <taxon>Eukaryota</taxon>
        <taxon>Metazoa</taxon>
        <taxon>Chordata</taxon>
        <taxon>Craniata</taxon>
        <taxon>Vertebrata</taxon>
        <taxon>Euteleostomi</taxon>
        <taxon>Actinopterygii</taxon>
        <taxon>Neopterygii</taxon>
        <taxon>Teleostei</taxon>
        <taxon>Neoteleostei</taxon>
        <taxon>Acanthomorphata</taxon>
        <taxon>Eupercaria</taxon>
        <taxon>Sciaenidae</taxon>
        <taxon>Nibea</taxon>
    </lineage>
</organism>
<reference evidence="1" key="1">
    <citation type="submission" date="2020-04" db="EMBL/GenBank/DDBJ databases">
        <title>A chromosome-scale assembly and high-density genetic map of the yellow drum (Nibea albiflora) genome.</title>
        <authorList>
            <person name="Xu D."/>
            <person name="Zhang W."/>
            <person name="Chen R."/>
            <person name="Tan P."/>
            <person name="Wang L."/>
            <person name="Song H."/>
            <person name="Tian L."/>
            <person name="Zhu Q."/>
            <person name="Wang B."/>
        </authorList>
    </citation>
    <scope>NUCLEOTIDE SEQUENCE</scope>
    <source>
        <strain evidence="1">ZJHYS-2018</strain>
    </source>
</reference>
<proteinExistence type="predicted"/>
<name>A0ACB7EZY7_NIBAL</name>
<dbReference type="EMBL" id="CM024790">
    <property type="protein sequence ID" value="KAG8007441.1"/>
    <property type="molecule type" value="Genomic_DNA"/>
</dbReference>